<accession>A0A673FY72</accession>
<organism evidence="2 3">
    <name type="scientific">Sinocyclocheilus rhinocerous</name>
    <dbReference type="NCBI Taxonomy" id="307959"/>
    <lineage>
        <taxon>Eukaryota</taxon>
        <taxon>Metazoa</taxon>
        <taxon>Chordata</taxon>
        <taxon>Craniata</taxon>
        <taxon>Vertebrata</taxon>
        <taxon>Euteleostomi</taxon>
        <taxon>Actinopterygii</taxon>
        <taxon>Neopterygii</taxon>
        <taxon>Teleostei</taxon>
        <taxon>Ostariophysi</taxon>
        <taxon>Cypriniformes</taxon>
        <taxon>Cyprinidae</taxon>
        <taxon>Cyprininae</taxon>
        <taxon>Sinocyclocheilus</taxon>
    </lineage>
</organism>
<keyword evidence="3" id="KW-1185">Reference proteome</keyword>
<feature type="compositionally biased region" description="Basic and acidic residues" evidence="1">
    <location>
        <begin position="56"/>
        <end position="68"/>
    </location>
</feature>
<evidence type="ECO:0000256" key="1">
    <source>
        <dbReference type="SAM" id="MobiDB-lite"/>
    </source>
</evidence>
<sequence length="358" mass="39822">MAELQSEEIEPCDASNVNTRVSEVSHGVKRSHDSSHISGPPQKSPAPAAMQLLGEEDSKMSSAEDRTRASVTVTAPERSPRSRRKSWRRSSRGRRSLPAFSCSSKRECPTKDTFTGRHAGVVSDCVDFLFSLCLLALCETISLSLPDNERLEMLIKAAMQRTVKRAKNSLYTVPGVDTETLQTQVESLHEEWDGLAKDIRRETQNSLPTVESDPVVNMTTAHVQEDINRLQAESMSWELLLNKHRSKAAEIDKCVERGEEKGVPLDPSCFAKSSQSRLILNKPDYKAVLMGQQKLLRNVELVMDSQCCIMRDLLSFREKSQLLLKETSARLAARAGFQNLPSSPVRQLIKGPISSVSS</sequence>
<dbReference type="Ensembl" id="ENSSRHT00000004861.1">
    <property type="protein sequence ID" value="ENSSRHP00000004688.1"/>
    <property type="gene ID" value="ENSSRHG00000003104.1"/>
</dbReference>
<dbReference type="GO" id="GO:0051301">
    <property type="term" value="P:cell division"/>
    <property type="evidence" value="ECO:0007669"/>
    <property type="project" value="InterPro"/>
</dbReference>
<evidence type="ECO:0000313" key="2">
    <source>
        <dbReference type="Ensembl" id="ENSSRHP00000004688.1"/>
    </source>
</evidence>
<proteinExistence type="predicted"/>
<reference evidence="2" key="1">
    <citation type="submission" date="2025-08" db="UniProtKB">
        <authorList>
            <consortium name="Ensembl"/>
        </authorList>
    </citation>
    <scope>IDENTIFICATION</scope>
</reference>
<feature type="compositionally biased region" description="Basic residues" evidence="1">
    <location>
        <begin position="81"/>
        <end position="92"/>
    </location>
</feature>
<name>A0A673FY72_9TELE</name>
<dbReference type="AlphaFoldDB" id="A0A673FY72"/>
<protein>
    <submittedName>
        <fullName evidence="2">Kinetochore-associated protein DSN1 homolog</fullName>
    </submittedName>
</protein>
<dbReference type="Proteomes" id="UP000472270">
    <property type="component" value="Unassembled WGS sequence"/>
</dbReference>
<dbReference type="GO" id="GO:0007059">
    <property type="term" value="P:chromosome segregation"/>
    <property type="evidence" value="ECO:0007669"/>
    <property type="project" value="InterPro"/>
</dbReference>
<feature type="compositionally biased region" description="Acidic residues" evidence="1">
    <location>
        <begin position="1"/>
        <end position="11"/>
    </location>
</feature>
<reference evidence="2" key="2">
    <citation type="submission" date="2025-09" db="UniProtKB">
        <authorList>
            <consortium name="Ensembl"/>
        </authorList>
    </citation>
    <scope>IDENTIFICATION</scope>
</reference>
<dbReference type="InterPro" id="IPR013218">
    <property type="entry name" value="Dsn1/Mis13"/>
</dbReference>
<dbReference type="PANTHER" id="PTHR14778:SF2">
    <property type="entry name" value="KINETOCHORE-ASSOCIATED PROTEIN DSN1 HOMOLOG"/>
    <property type="match status" value="1"/>
</dbReference>
<feature type="region of interest" description="Disordered" evidence="1">
    <location>
        <begin position="1"/>
        <end position="92"/>
    </location>
</feature>
<dbReference type="PANTHER" id="PTHR14778">
    <property type="entry name" value="KINETOCHORE-ASSOCIATED PROTEIN DSN1 HOMOLOG"/>
    <property type="match status" value="1"/>
</dbReference>
<dbReference type="GO" id="GO:0000444">
    <property type="term" value="C:MIS12/MIND type complex"/>
    <property type="evidence" value="ECO:0007669"/>
    <property type="project" value="InterPro"/>
</dbReference>
<gene>
    <name evidence="2" type="primary">LOC107711182</name>
</gene>
<evidence type="ECO:0000313" key="3">
    <source>
        <dbReference type="Proteomes" id="UP000472270"/>
    </source>
</evidence>